<dbReference type="Proteomes" id="UP000647133">
    <property type="component" value="Unassembled WGS sequence"/>
</dbReference>
<feature type="transmembrane region" description="Helical" evidence="1">
    <location>
        <begin position="74"/>
        <end position="91"/>
    </location>
</feature>
<accession>A0ABR9AT68</accession>
<sequence length="121" mass="13610">MMLNVSEIINTVKKLIEVKIQMAKNDIQEELSGIITRIAILSMVVIISVFILLFASIALAFYFAELTYSNSLGFLYVGLIYVAFLILLYIVKDSVGIQKAVHEGISKFLLFSRKTNKSNDQ</sequence>
<evidence type="ECO:0000313" key="2">
    <source>
        <dbReference type="EMBL" id="MBD8491058.1"/>
    </source>
</evidence>
<gene>
    <name evidence="2" type="ORF">IFO69_20055</name>
</gene>
<dbReference type="Pfam" id="PF07332">
    <property type="entry name" value="Phage_holin_3_6"/>
    <property type="match status" value="1"/>
</dbReference>
<dbReference type="EMBL" id="JACYTQ010000010">
    <property type="protein sequence ID" value="MBD8491058.1"/>
    <property type="molecule type" value="Genomic_DNA"/>
</dbReference>
<organism evidence="2 3">
    <name type="scientific">Echinicola arenosa</name>
    <dbReference type="NCBI Taxonomy" id="2774144"/>
    <lineage>
        <taxon>Bacteria</taxon>
        <taxon>Pseudomonadati</taxon>
        <taxon>Bacteroidota</taxon>
        <taxon>Cytophagia</taxon>
        <taxon>Cytophagales</taxon>
        <taxon>Cyclobacteriaceae</taxon>
        <taxon>Echinicola</taxon>
    </lineage>
</organism>
<name>A0ABR9AT68_9BACT</name>
<keyword evidence="3" id="KW-1185">Reference proteome</keyword>
<comment type="caution">
    <text evidence="2">The sequence shown here is derived from an EMBL/GenBank/DDBJ whole genome shotgun (WGS) entry which is preliminary data.</text>
</comment>
<reference evidence="2 3" key="1">
    <citation type="submission" date="2020-09" db="EMBL/GenBank/DDBJ databases">
        <title>Echinicola sp. CAU 1574 isolated from sand of Sido Beach.</title>
        <authorList>
            <person name="Kim W."/>
        </authorList>
    </citation>
    <scope>NUCLEOTIDE SEQUENCE [LARGE SCALE GENOMIC DNA]</scope>
    <source>
        <strain evidence="2 3">CAU 1574</strain>
    </source>
</reference>
<proteinExistence type="predicted"/>
<feature type="transmembrane region" description="Helical" evidence="1">
    <location>
        <begin position="38"/>
        <end position="62"/>
    </location>
</feature>
<keyword evidence="1" id="KW-1133">Transmembrane helix</keyword>
<keyword evidence="1" id="KW-0812">Transmembrane</keyword>
<keyword evidence="1" id="KW-0472">Membrane</keyword>
<protein>
    <submittedName>
        <fullName evidence="2">Phage holin family protein</fullName>
    </submittedName>
</protein>
<dbReference type="RefSeq" id="WP_192011936.1">
    <property type="nucleotide sequence ID" value="NZ_JACYTQ010000010.1"/>
</dbReference>
<evidence type="ECO:0000256" key="1">
    <source>
        <dbReference type="SAM" id="Phobius"/>
    </source>
</evidence>
<evidence type="ECO:0000313" key="3">
    <source>
        <dbReference type="Proteomes" id="UP000647133"/>
    </source>
</evidence>
<dbReference type="InterPro" id="IPR009937">
    <property type="entry name" value="Phage_holin_3_6"/>
</dbReference>